<feature type="domain" description="Glycine transporter" evidence="8">
    <location>
        <begin position="5"/>
        <end position="78"/>
    </location>
</feature>
<reference evidence="9 10" key="1">
    <citation type="submission" date="2018-05" db="EMBL/GenBank/DDBJ databases">
        <title>Genomic Encyclopedia of Type Strains, Phase IV (KMG-IV): sequencing the most valuable type-strain genomes for metagenomic binning, comparative biology and taxonomic classification.</title>
        <authorList>
            <person name="Goeker M."/>
        </authorList>
    </citation>
    <scope>NUCLEOTIDE SEQUENCE [LARGE SCALE GENOMIC DNA]</scope>
    <source>
        <strain evidence="9 10">DSM 18773</strain>
    </source>
</reference>
<keyword evidence="3" id="KW-1003">Cell membrane</keyword>
<dbReference type="AlphaFoldDB" id="A0A316DV38"/>
<feature type="transmembrane region" description="Helical" evidence="7">
    <location>
        <begin position="6"/>
        <end position="22"/>
    </location>
</feature>
<dbReference type="InterPro" id="IPR005115">
    <property type="entry name" value="Gly_transporter"/>
</dbReference>
<evidence type="ECO:0000313" key="10">
    <source>
        <dbReference type="Proteomes" id="UP000245634"/>
    </source>
</evidence>
<evidence type="ECO:0000256" key="5">
    <source>
        <dbReference type="ARBA" id="ARBA00022989"/>
    </source>
</evidence>
<feature type="transmembrane region" description="Helical" evidence="7">
    <location>
        <begin position="29"/>
        <end position="51"/>
    </location>
</feature>
<comment type="similarity">
    <text evidence="2">Belongs to the UPF0126 family.</text>
</comment>
<feature type="transmembrane region" description="Helical" evidence="7">
    <location>
        <begin position="172"/>
        <end position="189"/>
    </location>
</feature>
<dbReference type="Pfam" id="PF03458">
    <property type="entry name" value="Gly_transporter"/>
    <property type="match status" value="2"/>
</dbReference>
<dbReference type="GO" id="GO:0005886">
    <property type="term" value="C:plasma membrane"/>
    <property type="evidence" value="ECO:0007669"/>
    <property type="project" value="UniProtKB-SubCell"/>
</dbReference>
<evidence type="ECO:0000256" key="4">
    <source>
        <dbReference type="ARBA" id="ARBA00022692"/>
    </source>
</evidence>
<dbReference type="EMBL" id="QGGL01000008">
    <property type="protein sequence ID" value="PWK13052.1"/>
    <property type="molecule type" value="Genomic_DNA"/>
</dbReference>
<keyword evidence="10" id="KW-1185">Reference proteome</keyword>
<sequence>MAWEVFNVLGTIAFAISGAIVAREEEFDILGVYVLGFVTAFGGGIIRNLLIGIPVTAIWGQNTLFTVALVSMTLVFFAPSKWIAGFKRWIDFFDAIGLAAFAIQGAFYAHNMQHPMSAILIAGVLTGIGGGIIRDVLAGRQPLVLKDEIYAFWAILAGLAIGFDLVGQDWQLYVLFLVVVILRLMSLRYRWRLPKRALSDHEFRA</sequence>
<feature type="transmembrane region" description="Helical" evidence="7">
    <location>
        <begin position="57"/>
        <end position="77"/>
    </location>
</feature>
<dbReference type="Proteomes" id="UP000245634">
    <property type="component" value="Unassembled WGS sequence"/>
</dbReference>
<evidence type="ECO:0000256" key="1">
    <source>
        <dbReference type="ARBA" id="ARBA00004651"/>
    </source>
</evidence>
<proteinExistence type="inferred from homology"/>
<evidence type="ECO:0000259" key="8">
    <source>
        <dbReference type="Pfam" id="PF03458"/>
    </source>
</evidence>
<evidence type="ECO:0000313" key="9">
    <source>
        <dbReference type="EMBL" id="PWK13052.1"/>
    </source>
</evidence>
<feature type="transmembrane region" description="Helical" evidence="7">
    <location>
        <begin position="116"/>
        <end position="137"/>
    </location>
</feature>
<feature type="transmembrane region" description="Helical" evidence="7">
    <location>
        <begin position="149"/>
        <end position="166"/>
    </location>
</feature>
<name>A0A316DV38_9BACL</name>
<dbReference type="PANTHER" id="PTHR30506:SF3">
    <property type="entry name" value="UPF0126 INNER MEMBRANE PROTEIN YADS-RELATED"/>
    <property type="match status" value="1"/>
</dbReference>
<comment type="caution">
    <text evidence="9">The sequence shown here is derived from an EMBL/GenBank/DDBJ whole genome shotgun (WGS) entry which is preliminary data.</text>
</comment>
<evidence type="ECO:0000256" key="2">
    <source>
        <dbReference type="ARBA" id="ARBA00008193"/>
    </source>
</evidence>
<dbReference type="OrthoDB" id="9791874at2"/>
<feature type="domain" description="Glycine transporter" evidence="8">
    <location>
        <begin position="92"/>
        <end position="160"/>
    </location>
</feature>
<evidence type="ECO:0000256" key="7">
    <source>
        <dbReference type="SAM" id="Phobius"/>
    </source>
</evidence>
<keyword evidence="6 7" id="KW-0472">Membrane</keyword>
<keyword evidence="5 7" id="KW-1133">Transmembrane helix</keyword>
<keyword evidence="4 7" id="KW-0812">Transmembrane</keyword>
<evidence type="ECO:0000256" key="6">
    <source>
        <dbReference type="ARBA" id="ARBA00023136"/>
    </source>
</evidence>
<evidence type="ECO:0000256" key="3">
    <source>
        <dbReference type="ARBA" id="ARBA00022475"/>
    </source>
</evidence>
<organism evidence="9 10">
    <name type="scientific">Tumebacillus permanentifrigoris</name>
    <dbReference type="NCBI Taxonomy" id="378543"/>
    <lineage>
        <taxon>Bacteria</taxon>
        <taxon>Bacillati</taxon>
        <taxon>Bacillota</taxon>
        <taxon>Bacilli</taxon>
        <taxon>Bacillales</taxon>
        <taxon>Alicyclobacillaceae</taxon>
        <taxon>Tumebacillus</taxon>
    </lineage>
</organism>
<feature type="transmembrane region" description="Helical" evidence="7">
    <location>
        <begin position="89"/>
        <end position="110"/>
    </location>
</feature>
<comment type="subcellular location">
    <subcellularLocation>
        <location evidence="1">Cell membrane</location>
        <topology evidence="1">Multi-pass membrane protein</topology>
    </subcellularLocation>
</comment>
<accession>A0A316DV38</accession>
<gene>
    <name evidence="9" type="ORF">C7459_10870</name>
</gene>
<protein>
    <submittedName>
        <fullName evidence="9">Putative membrane protein YeiH</fullName>
    </submittedName>
</protein>
<dbReference type="RefSeq" id="WP_109688995.1">
    <property type="nucleotide sequence ID" value="NZ_QGGL01000008.1"/>
</dbReference>
<dbReference type="PANTHER" id="PTHR30506">
    <property type="entry name" value="INNER MEMBRANE PROTEIN"/>
    <property type="match status" value="1"/>
</dbReference>